<sequence length="38" mass="4377">MLALENGAEYKGFHRPAPAYYCQRLGHEPRIGMVTRDQ</sequence>
<organism evidence="1 2">
    <name type="scientific">Luminiphilus syltensis NOR5-1B</name>
    <dbReference type="NCBI Taxonomy" id="565045"/>
    <lineage>
        <taxon>Bacteria</taxon>
        <taxon>Pseudomonadati</taxon>
        <taxon>Pseudomonadota</taxon>
        <taxon>Gammaproteobacteria</taxon>
        <taxon>Cellvibrionales</taxon>
        <taxon>Halieaceae</taxon>
        <taxon>Luminiphilus</taxon>
    </lineage>
</organism>
<protein>
    <submittedName>
        <fullName evidence="1">Uncharacterized protein</fullName>
    </submittedName>
</protein>
<reference evidence="2" key="1">
    <citation type="journal article" date="2013" name="BMC Microbiol.">
        <title>Taxonomy and evolution of bacteriochlorophyll a-containing members of the OM60/NOR5 clade of marine gammaproteobacteria: description of Luminiphilus syltensis gen. nov., sp. nov., reclassification of Haliea rubra as Pseudohaliea rubra gen. nov., comb. nov., and emendation of Chromatocurvus halotolerans.</title>
        <authorList>
            <person name="Spring S."/>
            <person name="Riedel T."/>
            <person name="Sproer C."/>
            <person name="Yan S."/>
            <person name="Harder J."/>
            <person name="Fuchs B.M."/>
        </authorList>
    </citation>
    <scope>NUCLEOTIDE SEQUENCE [LARGE SCALE GENOMIC DNA]</scope>
    <source>
        <strain evidence="2">NOR51-B</strain>
    </source>
</reference>
<dbReference type="AlphaFoldDB" id="B8KUP8"/>
<name>B8KUP8_9GAMM</name>
<dbReference type="Proteomes" id="UP000004699">
    <property type="component" value="Unassembled WGS sequence"/>
</dbReference>
<evidence type="ECO:0000313" key="2">
    <source>
        <dbReference type="Proteomes" id="UP000004699"/>
    </source>
</evidence>
<dbReference type="EMBL" id="DS999411">
    <property type="protein sequence ID" value="EED35048.1"/>
    <property type="molecule type" value="Genomic_DNA"/>
</dbReference>
<dbReference type="HOGENOM" id="CLU_3329705_0_0_6"/>
<accession>B8KUP8</accession>
<dbReference type="STRING" id="565045.NOR51B_990"/>
<gene>
    <name evidence="1" type="ORF">NOR51B_990</name>
</gene>
<evidence type="ECO:0000313" key="1">
    <source>
        <dbReference type="EMBL" id="EED35048.1"/>
    </source>
</evidence>
<keyword evidence="2" id="KW-1185">Reference proteome</keyword>
<proteinExistence type="predicted"/>